<dbReference type="Pfam" id="PF13860">
    <property type="entry name" value="FlgD_ig"/>
    <property type="match status" value="1"/>
</dbReference>
<feature type="domain" description="FlgD/Vpr Ig-like" evidence="1">
    <location>
        <begin position="236"/>
        <end position="298"/>
    </location>
</feature>
<evidence type="ECO:0000259" key="1">
    <source>
        <dbReference type="Pfam" id="PF13860"/>
    </source>
</evidence>
<proteinExistence type="predicted"/>
<protein>
    <submittedName>
        <fullName evidence="2">T9SS type A sorting domain-containing protein</fullName>
    </submittedName>
</protein>
<dbReference type="InterPro" id="IPR026444">
    <property type="entry name" value="Secre_tail"/>
</dbReference>
<accession>A0A7Y2H206</accession>
<dbReference type="NCBIfam" id="TIGR04183">
    <property type="entry name" value="Por_Secre_tail"/>
    <property type="match status" value="1"/>
</dbReference>
<dbReference type="EMBL" id="JABDJR010000279">
    <property type="protein sequence ID" value="NNF06530.1"/>
    <property type="molecule type" value="Genomic_DNA"/>
</dbReference>
<dbReference type="AlphaFoldDB" id="A0A7Y2H206"/>
<evidence type="ECO:0000313" key="2">
    <source>
        <dbReference type="EMBL" id="NNF06530.1"/>
    </source>
</evidence>
<sequence>SNTSGTVAIEDSDLHATATSGHVGVHLDSNAGLLTLKRVNVYGEGSSNMKGVLIESDALMKGVMVRDFDGTLGAGFYFDLADSNDVPEVTTDVSGSTTYSRVYDCYNGMSFQSHSRPKVRSTRVDSTSNAFDVGITAAPNLGLSGDAGNNDVSNATLKFVKAKSRLAGYPSIDAVKNYWGTTNTTTIAAKMTSHAVWQPILTTDPISSLSRPGLEIEQTTTRAFTRAPYPNPFSGSVHIEFGVPNTRETVDIRVFDISGRLIQEYAPRGVSGIQRWTWDGTDMDGRDVAAGVYYYRVTIGSDLQETHKVVLVK</sequence>
<reference evidence="2 3" key="1">
    <citation type="submission" date="2020-03" db="EMBL/GenBank/DDBJ databases">
        <title>Metabolic flexibility allows generalist bacteria to become dominant in a frequently disturbed ecosystem.</title>
        <authorList>
            <person name="Chen Y.-J."/>
            <person name="Leung P.M."/>
            <person name="Bay S.K."/>
            <person name="Hugenholtz P."/>
            <person name="Kessler A.J."/>
            <person name="Shelley G."/>
            <person name="Waite D.W."/>
            <person name="Cook P.L."/>
            <person name="Greening C."/>
        </authorList>
    </citation>
    <scope>NUCLEOTIDE SEQUENCE [LARGE SCALE GENOMIC DNA]</scope>
    <source>
        <strain evidence="2">SS_bin_28</strain>
    </source>
</reference>
<gene>
    <name evidence="2" type="ORF">HKN21_07195</name>
</gene>
<comment type="caution">
    <text evidence="2">The sequence shown here is derived from an EMBL/GenBank/DDBJ whole genome shotgun (WGS) entry which is preliminary data.</text>
</comment>
<name>A0A7Y2H206_UNCEI</name>
<evidence type="ECO:0000313" key="3">
    <source>
        <dbReference type="Proteomes" id="UP000547674"/>
    </source>
</evidence>
<dbReference type="Gene3D" id="2.60.40.4070">
    <property type="match status" value="1"/>
</dbReference>
<organism evidence="2 3">
    <name type="scientific">Eiseniibacteriota bacterium</name>
    <dbReference type="NCBI Taxonomy" id="2212470"/>
    <lineage>
        <taxon>Bacteria</taxon>
        <taxon>Candidatus Eiseniibacteriota</taxon>
    </lineage>
</organism>
<dbReference type="InterPro" id="IPR025965">
    <property type="entry name" value="FlgD/Vpr_Ig-like"/>
</dbReference>
<feature type="non-terminal residue" evidence="2">
    <location>
        <position position="1"/>
    </location>
</feature>
<dbReference type="Proteomes" id="UP000547674">
    <property type="component" value="Unassembled WGS sequence"/>
</dbReference>